<accession>A0ACC0DH11</accession>
<dbReference type="EMBL" id="MU394284">
    <property type="protein sequence ID" value="KAI6092131.1"/>
    <property type="molecule type" value="Genomic_DNA"/>
</dbReference>
<protein>
    <submittedName>
        <fullName evidence="1">Formyltransferase</fullName>
    </submittedName>
</protein>
<sequence>MAALSRARLPLPLLRAERSSSPPQHLPQHTWAPARPQAQRLAACRLCRQTRCYSSSLPSIDPSSPATATAGPQDERIGSRILKTSEPLRILFCGSDEFSCAALKALHREHERNPDLIESIDVVLRPGKRIGRGYKVIRHPPIRELATELGLPVHERDTFTGWDMPPHINLIIAVSFGLFVPIRLLQAARFGGLNLHPSALPDLRGPAPLQHALLAGRTATVVSLQTLDHLAFDRGLVLARSGTIRIPADATFESLRDLVAPRAAALLVRGLREGVHVPPLIEVELEEVVEGTGEGSGTKETKLLHAPKITKEDRRMQPEHVPHLWLRYRALGPLWFYSRDRKGARRRVIIEKMSVPPRDHHHDVSDAASSSSFSSSTPIASEYTIVDADRSVFRHGDVDDGGDRWSYLVPLELEPDLVTTSSDVGSSNSNSRNDEAVRPRSQTAKYLMFYVSKNDYGLAGACWLGNCRIEAVKVEGERAKPAAQALKDFLVPWSSAPNGCGSFERPAVEARKIERSIDQ</sequence>
<gene>
    <name evidence="1" type="ORF">F4821DRAFT_254254</name>
</gene>
<organism evidence="1 2">
    <name type="scientific">Hypoxylon rubiginosum</name>
    <dbReference type="NCBI Taxonomy" id="110542"/>
    <lineage>
        <taxon>Eukaryota</taxon>
        <taxon>Fungi</taxon>
        <taxon>Dikarya</taxon>
        <taxon>Ascomycota</taxon>
        <taxon>Pezizomycotina</taxon>
        <taxon>Sordariomycetes</taxon>
        <taxon>Xylariomycetidae</taxon>
        <taxon>Xylariales</taxon>
        <taxon>Hypoxylaceae</taxon>
        <taxon>Hypoxylon</taxon>
    </lineage>
</organism>
<proteinExistence type="predicted"/>
<evidence type="ECO:0000313" key="2">
    <source>
        <dbReference type="Proteomes" id="UP001497680"/>
    </source>
</evidence>
<name>A0ACC0DH11_9PEZI</name>
<reference evidence="1 2" key="1">
    <citation type="journal article" date="2022" name="New Phytol.">
        <title>Ecological generalism drives hyperdiversity of secondary metabolite gene clusters in xylarialean endophytes.</title>
        <authorList>
            <person name="Franco M.E.E."/>
            <person name="Wisecaver J.H."/>
            <person name="Arnold A.E."/>
            <person name="Ju Y.M."/>
            <person name="Slot J.C."/>
            <person name="Ahrendt S."/>
            <person name="Moore L.P."/>
            <person name="Eastman K.E."/>
            <person name="Scott K."/>
            <person name="Konkel Z."/>
            <person name="Mondo S.J."/>
            <person name="Kuo A."/>
            <person name="Hayes R.D."/>
            <person name="Haridas S."/>
            <person name="Andreopoulos B."/>
            <person name="Riley R."/>
            <person name="LaButti K."/>
            <person name="Pangilinan J."/>
            <person name="Lipzen A."/>
            <person name="Amirebrahimi M."/>
            <person name="Yan J."/>
            <person name="Adam C."/>
            <person name="Keymanesh K."/>
            <person name="Ng V."/>
            <person name="Louie K."/>
            <person name="Northen T."/>
            <person name="Drula E."/>
            <person name="Henrissat B."/>
            <person name="Hsieh H.M."/>
            <person name="Youens-Clark K."/>
            <person name="Lutzoni F."/>
            <person name="Miadlikowska J."/>
            <person name="Eastwood D.C."/>
            <person name="Hamelin R.C."/>
            <person name="Grigoriev I.V."/>
            <person name="U'Ren J.M."/>
        </authorList>
    </citation>
    <scope>NUCLEOTIDE SEQUENCE [LARGE SCALE GENOMIC DNA]</scope>
    <source>
        <strain evidence="1 2">ER1909</strain>
    </source>
</reference>
<evidence type="ECO:0000313" key="1">
    <source>
        <dbReference type="EMBL" id="KAI6092131.1"/>
    </source>
</evidence>
<dbReference type="Proteomes" id="UP001497680">
    <property type="component" value="Unassembled WGS sequence"/>
</dbReference>
<comment type="caution">
    <text evidence="1">The sequence shown here is derived from an EMBL/GenBank/DDBJ whole genome shotgun (WGS) entry which is preliminary data.</text>
</comment>
<keyword evidence="2" id="KW-1185">Reference proteome</keyword>